<sequence length="81" mass="9563">SHQNSSRQQPGSSVMTKEEDSDQSFLDFRGYPVLISNLYIYQDNVINHHLPGMPDRTSQIFRITNIKSKIWLTKQQKHFHF</sequence>
<gene>
    <name evidence="2" type="primary">ORF171708</name>
</gene>
<reference evidence="2" key="1">
    <citation type="submission" date="2014-12" db="EMBL/GenBank/DDBJ databases">
        <title>Insight into the proteome of Arion vulgaris.</title>
        <authorList>
            <person name="Aradska J."/>
            <person name="Bulat T."/>
            <person name="Smidak R."/>
            <person name="Sarate P."/>
            <person name="Gangsoo J."/>
            <person name="Sialana F."/>
            <person name="Bilban M."/>
            <person name="Lubec G."/>
        </authorList>
    </citation>
    <scope>NUCLEOTIDE SEQUENCE</scope>
    <source>
        <tissue evidence="2">Skin</tissue>
    </source>
</reference>
<evidence type="ECO:0000256" key="1">
    <source>
        <dbReference type="SAM" id="MobiDB-lite"/>
    </source>
</evidence>
<feature type="non-terminal residue" evidence="2">
    <location>
        <position position="1"/>
    </location>
</feature>
<name>A0A0B7B9I0_9EUPU</name>
<dbReference type="AlphaFoldDB" id="A0A0B7B9I0"/>
<accession>A0A0B7B9I0</accession>
<feature type="compositionally biased region" description="Polar residues" evidence="1">
    <location>
        <begin position="1"/>
        <end position="15"/>
    </location>
</feature>
<proteinExistence type="predicted"/>
<protein>
    <submittedName>
        <fullName evidence="2">Uncharacterized protein</fullName>
    </submittedName>
</protein>
<evidence type="ECO:0000313" key="2">
    <source>
        <dbReference type="EMBL" id="CEK89562.1"/>
    </source>
</evidence>
<dbReference type="EMBL" id="HACG01042697">
    <property type="protein sequence ID" value="CEK89562.1"/>
    <property type="molecule type" value="Transcribed_RNA"/>
</dbReference>
<organism evidence="2">
    <name type="scientific">Arion vulgaris</name>
    <dbReference type="NCBI Taxonomy" id="1028688"/>
    <lineage>
        <taxon>Eukaryota</taxon>
        <taxon>Metazoa</taxon>
        <taxon>Spiralia</taxon>
        <taxon>Lophotrochozoa</taxon>
        <taxon>Mollusca</taxon>
        <taxon>Gastropoda</taxon>
        <taxon>Heterobranchia</taxon>
        <taxon>Euthyneura</taxon>
        <taxon>Panpulmonata</taxon>
        <taxon>Eupulmonata</taxon>
        <taxon>Stylommatophora</taxon>
        <taxon>Helicina</taxon>
        <taxon>Arionoidea</taxon>
        <taxon>Arionidae</taxon>
        <taxon>Arion</taxon>
    </lineage>
</organism>
<feature type="region of interest" description="Disordered" evidence="1">
    <location>
        <begin position="1"/>
        <end position="22"/>
    </location>
</feature>